<dbReference type="Proteomes" id="UP000000483">
    <property type="component" value="Chromosome"/>
</dbReference>
<sequence>MGLIRLLSTTTPFANLDEQQLAGVLTCCEQQEFPRGSVIYQQNTPARHMYIILDGMVSLDDVVDDETIISYERRGPKGIIGIGSMLGLKLYSLTAACIEPSSVIAIDVPELEKIFDQDYQVGFKVMSEVAYIYFQRYERAKTRLYNVFKEIPVRLVCREPV</sequence>
<gene>
    <name evidence="2" type="ordered locus">Desac_1498</name>
</gene>
<dbReference type="RefSeq" id="WP_013706463.1">
    <property type="nucleotide sequence ID" value="NC_015388.1"/>
</dbReference>
<organism evidence="2 3">
    <name type="scientific">Desulfobacca acetoxidans (strain ATCC 700848 / DSM 11109 / ASRB2)</name>
    <dbReference type="NCBI Taxonomy" id="880072"/>
    <lineage>
        <taxon>Bacteria</taxon>
        <taxon>Pseudomonadati</taxon>
        <taxon>Thermodesulfobacteriota</taxon>
        <taxon>Desulfobaccia</taxon>
        <taxon>Desulfobaccales</taxon>
        <taxon>Desulfobaccaceae</taxon>
        <taxon>Desulfobacca</taxon>
    </lineage>
</organism>
<dbReference type="Pfam" id="PF00027">
    <property type="entry name" value="cNMP_binding"/>
    <property type="match status" value="1"/>
</dbReference>
<dbReference type="eggNOG" id="COG0664">
    <property type="taxonomic scope" value="Bacteria"/>
</dbReference>
<feature type="domain" description="Cyclic nucleotide-binding" evidence="1">
    <location>
        <begin position="12"/>
        <end position="115"/>
    </location>
</feature>
<proteinExistence type="predicted"/>
<dbReference type="InterPro" id="IPR000595">
    <property type="entry name" value="cNMP-bd_dom"/>
</dbReference>
<dbReference type="HOGENOM" id="CLU_1641023_0_0_7"/>
<evidence type="ECO:0000313" key="3">
    <source>
        <dbReference type="Proteomes" id="UP000000483"/>
    </source>
</evidence>
<dbReference type="InterPro" id="IPR018490">
    <property type="entry name" value="cNMP-bd_dom_sf"/>
</dbReference>
<dbReference type="PROSITE" id="PS50042">
    <property type="entry name" value="CNMP_BINDING_3"/>
    <property type="match status" value="1"/>
</dbReference>
<dbReference type="SUPFAM" id="SSF51206">
    <property type="entry name" value="cAMP-binding domain-like"/>
    <property type="match status" value="1"/>
</dbReference>
<dbReference type="KEGG" id="dao:Desac_1498"/>
<evidence type="ECO:0000313" key="2">
    <source>
        <dbReference type="EMBL" id="AEB09353.1"/>
    </source>
</evidence>
<evidence type="ECO:0000259" key="1">
    <source>
        <dbReference type="PROSITE" id="PS50042"/>
    </source>
</evidence>
<dbReference type="STRING" id="880072.Desac_1498"/>
<reference evidence="2 3" key="1">
    <citation type="journal article" date="2011" name="Stand. Genomic Sci.">
        <title>Complete genome sequence of the acetate-degrading sulfate reducer Desulfobacca acetoxidans type strain (ASRB2).</title>
        <authorList>
            <person name="Goker M."/>
            <person name="Teshima H."/>
            <person name="Lapidus A."/>
            <person name="Nolan M."/>
            <person name="Lucas S."/>
            <person name="Hammon N."/>
            <person name="Deshpande S."/>
            <person name="Cheng J.F."/>
            <person name="Tapia R."/>
            <person name="Han C."/>
            <person name="Goodwin L."/>
            <person name="Pitluck S."/>
            <person name="Huntemann M."/>
            <person name="Liolios K."/>
            <person name="Ivanova N."/>
            <person name="Pagani I."/>
            <person name="Mavromatis K."/>
            <person name="Ovchinikova G."/>
            <person name="Pati A."/>
            <person name="Chen A."/>
            <person name="Palaniappan K."/>
            <person name="Land M."/>
            <person name="Hauser L."/>
            <person name="Brambilla E.M."/>
            <person name="Rohde M."/>
            <person name="Spring S."/>
            <person name="Detter J.C."/>
            <person name="Woyke T."/>
            <person name="Bristow J."/>
            <person name="Eisen J.A."/>
            <person name="Markowitz V."/>
            <person name="Hugenholtz P."/>
            <person name="Kyrpides N.C."/>
            <person name="Klenk H.P."/>
        </authorList>
    </citation>
    <scope>NUCLEOTIDE SEQUENCE [LARGE SCALE GENOMIC DNA]</scope>
    <source>
        <strain evidence="3">ATCC 700848 / DSM 11109 / ASRB2</strain>
    </source>
</reference>
<name>F2NCS2_DESAR</name>
<keyword evidence="3" id="KW-1185">Reference proteome</keyword>
<accession>F2NCS2</accession>
<dbReference type="EMBL" id="CP002629">
    <property type="protein sequence ID" value="AEB09353.1"/>
    <property type="molecule type" value="Genomic_DNA"/>
</dbReference>
<dbReference type="InterPro" id="IPR014710">
    <property type="entry name" value="RmlC-like_jellyroll"/>
</dbReference>
<dbReference type="SMART" id="SM00100">
    <property type="entry name" value="cNMP"/>
    <property type="match status" value="1"/>
</dbReference>
<reference evidence="3" key="2">
    <citation type="submission" date="2011-03" db="EMBL/GenBank/DDBJ databases">
        <title>The complete genome of Desulfobacca acetoxidans DSM 11109.</title>
        <authorList>
            <consortium name="US DOE Joint Genome Institute (JGI-PGF)"/>
            <person name="Lucas S."/>
            <person name="Copeland A."/>
            <person name="Lapidus A."/>
            <person name="Bruce D."/>
            <person name="Goodwin L."/>
            <person name="Pitluck S."/>
            <person name="Peters L."/>
            <person name="Kyrpides N."/>
            <person name="Mavromatis K."/>
            <person name="Ivanova N."/>
            <person name="Ovchinnikova G."/>
            <person name="Teshima H."/>
            <person name="Detter J.C."/>
            <person name="Han C."/>
            <person name="Land M."/>
            <person name="Hauser L."/>
            <person name="Markowitz V."/>
            <person name="Cheng J.-F."/>
            <person name="Hugenholtz P."/>
            <person name="Woyke T."/>
            <person name="Wu D."/>
            <person name="Spring S."/>
            <person name="Schueler E."/>
            <person name="Brambilla E."/>
            <person name="Klenk H.-P."/>
            <person name="Eisen J.A."/>
        </authorList>
    </citation>
    <scope>NUCLEOTIDE SEQUENCE [LARGE SCALE GENOMIC DNA]</scope>
    <source>
        <strain evidence="3">ATCC 700848 / DSM 11109 / ASRB2</strain>
    </source>
</reference>
<dbReference type="Gene3D" id="2.60.120.10">
    <property type="entry name" value="Jelly Rolls"/>
    <property type="match status" value="1"/>
</dbReference>
<protein>
    <submittedName>
        <fullName evidence="2">Putative transcriptional regulator, Crp/Fnr family</fullName>
    </submittedName>
</protein>
<dbReference type="CDD" id="cd00038">
    <property type="entry name" value="CAP_ED"/>
    <property type="match status" value="1"/>
</dbReference>
<dbReference type="AlphaFoldDB" id="F2NCS2"/>